<keyword evidence="16" id="KW-1185">Reference proteome</keyword>
<evidence type="ECO:0000256" key="9">
    <source>
        <dbReference type="ARBA" id="ARBA00044613"/>
    </source>
</evidence>
<organism evidence="15 16">
    <name type="scientific">Exophiala viscosa</name>
    <dbReference type="NCBI Taxonomy" id="2486360"/>
    <lineage>
        <taxon>Eukaryota</taxon>
        <taxon>Fungi</taxon>
        <taxon>Dikarya</taxon>
        <taxon>Ascomycota</taxon>
        <taxon>Pezizomycotina</taxon>
        <taxon>Eurotiomycetes</taxon>
        <taxon>Chaetothyriomycetidae</taxon>
        <taxon>Chaetothyriales</taxon>
        <taxon>Herpotrichiellaceae</taxon>
        <taxon>Exophiala</taxon>
    </lineage>
</organism>
<reference evidence="15" key="1">
    <citation type="journal article" date="2022" name="bioRxiv">
        <title>Deciphering the potential niche of two novel black yeast fungi from a biological soil crust based on their genomes, phenotypes, and melanin regulation.</title>
        <authorList>
            <consortium name="DOE Joint Genome Institute"/>
            <person name="Carr E.C."/>
            <person name="Barton Q."/>
            <person name="Grambo S."/>
            <person name="Sullivan M."/>
            <person name="Renfro C.M."/>
            <person name="Kuo A."/>
            <person name="Pangilinan J."/>
            <person name="Lipzen A."/>
            <person name="Keymanesh K."/>
            <person name="Savage E."/>
            <person name="Barry K."/>
            <person name="Grigoriev I.V."/>
            <person name="Riekhof W.R."/>
            <person name="Harris S.S."/>
        </authorList>
    </citation>
    <scope>NUCLEOTIDE SEQUENCE</scope>
    <source>
        <strain evidence="15">JF 03-4F</strain>
    </source>
</reference>
<comment type="catalytic activity">
    <reaction evidence="9">
        <text>a D-hexose + ATP = a D-hexose 6-phosphate + ADP + H(+)</text>
        <dbReference type="Rhea" id="RHEA:22740"/>
        <dbReference type="ChEBI" id="CHEBI:4194"/>
        <dbReference type="ChEBI" id="CHEBI:15378"/>
        <dbReference type="ChEBI" id="CHEBI:30616"/>
        <dbReference type="ChEBI" id="CHEBI:229467"/>
        <dbReference type="ChEBI" id="CHEBI:456216"/>
        <dbReference type="EC" id="2.7.1.1"/>
    </reaction>
    <physiologicalReaction direction="left-to-right" evidence="9">
        <dbReference type="Rhea" id="RHEA:22741"/>
    </physiologicalReaction>
</comment>
<sequence length="515" mass="56694">MPPQTGKEDVFVTPAEHGGVTDISCLGTLELTQRTDPLEVLPPQLQKERQRLEKLFTVDTAMLRRITKRFGEELEEGLQEQGQNIPMNITWVTSLPTGQETGTYLALDLGGTNLRVCRITLKSGDAEVEQEKYLLPSSIKTGTSNDLWDFIADSLEKYVADHPSGSAKDGELLPLGFTFSYPATQDRIDHGLLQTWTKGWDVNDVEGKDVAALLRSAIEKRKIPVKLVALINDTTGALIASRYKDPETITGAIFGTGCNAAYIEKCNNIPKLKAYDQNISQVGTGHEDDMMAINCEYGAFDNSHKVLPRTPYDEAIDKESPRPGEQSFEKMSAGLYLGEIFRQAVVDMWRRGVLFQSDQGRADQNGNERKSLDEPYSMDTGFLSQIENDESKELADSRRLFESTVYLPTGENKSKRLSPSSEELLFLRHLAQLIAVRGARLCACGVSALCKRQGSTTGHVAADGSVAIKHPHFRRRWEAAVAEILDLEVGKIQLTAAEDGSGIGAAVIVALTMAK</sequence>
<comment type="catalytic activity">
    <reaction evidence="10">
        <text>D-fructose + ATP = D-fructose 6-phosphate + ADP + H(+)</text>
        <dbReference type="Rhea" id="RHEA:16125"/>
        <dbReference type="ChEBI" id="CHEBI:15378"/>
        <dbReference type="ChEBI" id="CHEBI:30616"/>
        <dbReference type="ChEBI" id="CHEBI:37721"/>
        <dbReference type="ChEBI" id="CHEBI:61527"/>
        <dbReference type="ChEBI" id="CHEBI:456216"/>
        <dbReference type="EC" id="2.7.1.1"/>
    </reaction>
    <physiologicalReaction direction="left-to-right" evidence="10">
        <dbReference type="Rhea" id="RHEA:16126"/>
    </physiologicalReaction>
</comment>
<evidence type="ECO:0000256" key="8">
    <source>
        <dbReference type="ARBA" id="ARBA00023152"/>
    </source>
</evidence>
<dbReference type="AlphaFoldDB" id="A0AAN6IF15"/>
<dbReference type="Pfam" id="PF03727">
    <property type="entry name" value="Hexokinase_2"/>
    <property type="match status" value="1"/>
</dbReference>
<dbReference type="GO" id="GO:0005524">
    <property type="term" value="F:ATP binding"/>
    <property type="evidence" value="ECO:0007669"/>
    <property type="project" value="UniProtKB-UniRule"/>
</dbReference>
<evidence type="ECO:0000256" key="4">
    <source>
        <dbReference type="ARBA" id="ARBA00022679"/>
    </source>
</evidence>
<dbReference type="GO" id="GO:0004340">
    <property type="term" value="F:glucokinase activity"/>
    <property type="evidence" value="ECO:0007669"/>
    <property type="project" value="TreeGrafter"/>
</dbReference>
<dbReference type="GO" id="GO:0005829">
    <property type="term" value="C:cytosol"/>
    <property type="evidence" value="ECO:0007669"/>
    <property type="project" value="TreeGrafter"/>
</dbReference>
<dbReference type="GO" id="GO:0008865">
    <property type="term" value="F:fructokinase activity"/>
    <property type="evidence" value="ECO:0007669"/>
    <property type="project" value="TreeGrafter"/>
</dbReference>
<gene>
    <name evidence="15" type="ORF">EDD36DRAFT_192072</name>
</gene>
<dbReference type="SUPFAM" id="SSF53067">
    <property type="entry name" value="Actin-like ATPase domain"/>
    <property type="match status" value="2"/>
</dbReference>
<comment type="pathway">
    <text evidence="1">Carbohydrate degradation; glycolysis; D-glyceraldehyde 3-phosphate and glycerone phosphate from D-glucose: step 1/4.</text>
</comment>
<proteinExistence type="inferred from homology"/>
<dbReference type="FunFam" id="3.30.420.40:FF:000805">
    <property type="entry name" value="Hexokinase-2"/>
    <property type="match status" value="1"/>
</dbReference>
<evidence type="ECO:0000256" key="11">
    <source>
        <dbReference type="ARBA" id="ARBA00048160"/>
    </source>
</evidence>
<evidence type="ECO:0000313" key="16">
    <source>
        <dbReference type="Proteomes" id="UP001203852"/>
    </source>
</evidence>
<evidence type="ECO:0000256" key="5">
    <source>
        <dbReference type="ARBA" id="ARBA00022741"/>
    </source>
</evidence>
<feature type="domain" description="Hexokinase N-terminal" evidence="13">
    <location>
        <begin position="50"/>
        <end position="243"/>
    </location>
</feature>
<dbReference type="Gene3D" id="3.30.420.40">
    <property type="match status" value="1"/>
</dbReference>
<evidence type="ECO:0000256" key="7">
    <source>
        <dbReference type="ARBA" id="ARBA00022840"/>
    </source>
</evidence>
<dbReference type="PROSITE" id="PS51748">
    <property type="entry name" value="HEXOKINASE_2"/>
    <property type="match status" value="1"/>
</dbReference>
<dbReference type="InterPro" id="IPR001312">
    <property type="entry name" value="Hexokinase"/>
</dbReference>
<dbReference type="GO" id="GO:0006096">
    <property type="term" value="P:glycolytic process"/>
    <property type="evidence" value="ECO:0007669"/>
    <property type="project" value="UniProtKB-KW"/>
</dbReference>
<dbReference type="EMBL" id="MU404352">
    <property type="protein sequence ID" value="KAI1615577.1"/>
    <property type="molecule type" value="Genomic_DNA"/>
</dbReference>
<evidence type="ECO:0000259" key="14">
    <source>
        <dbReference type="Pfam" id="PF03727"/>
    </source>
</evidence>
<comment type="caution">
    <text evidence="15">The sequence shown here is derived from an EMBL/GenBank/DDBJ whole genome shotgun (WGS) entry which is preliminary data.</text>
</comment>
<dbReference type="GO" id="GO:0006006">
    <property type="term" value="P:glucose metabolic process"/>
    <property type="evidence" value="ECO:0007669"/>
    <property type="project" value="TreeGrafter"/>
</dbReference>
<comment type="pathway">
    <text evidence="2">Carbohydrate metabolism; hexose metabolism.</text>
</comment>
<dbReference type="GO" id="GO:0001678">
    <property type="term" value="P:intracellular glucose homeostasis"/>
    <property type="evidence" value="ECO:0007669"/>
    <property type="project" value="InterPro"/>
</dbReference>
<evidence type="ECO:0000256" key="10">
    <source>
        <dbReference type="ARBA" id="ARBA00047905"/>
    </source>
</evidence>
<dbReference type="PANTHER" id="PTHR19443">
    <property type="entry name" value="HEXOKINASE"/>
    <property type="match status" value="1"/>
</dbReference>
<feature type="domain" description="Hexokinase C-terminal" evidence="14">
    <location>
        <begin position="250"/>
        <end position="510"/>
    </location>
</feature>
<keyword evidence="7 12" id="KW-0067">ATP-binding</keyword>
<protein>
    <recommendedName>
        <fullName evidence="12">Phosphotransferase</fullName>
        <ecNumber evidence="12">2.7.1.-</ecNumber>
    </recommendedName>
</protein>
<keyword evidence="4 12" id="KW-0808">Transferase</keyword>
<keyword evidence="5 12" id="KW-0547">Nucleotide-binding</keyword>
<dbReference type="InterPro" id="IPR043129">
    <property type="entry name" value="ATPase_NBD"/>
</dbReference>
<keyword evidence="6 12" id="KW-0418">Kinase</keyword>
<evidence type="ECO:0000256" key="12">
    <source>
        <dbReference type="RuleBase" id="RU362007"/>
    </source>
</evidence>
<dbReference type="GO" id="GO:0005739">
    <property type="term" value="C:mitochondrion"/>
    <property type="evidence" value="ECO:0007669"/>
    <property type="project" value="TreeGrafter"/>
</dbReference>
<keyword evidence="8 12" id="KW-0324">Glycolysis</keyword>
<evidence type="ECO:0000256" key="6">
    <source>
        <dbReference type="ARBA" id="ARBA00022777"/>
    </source>
</evidence>
<evidence type="ECO:0000256" key="3">
    <source>
        <dbReference type="ARBA" id="ARBA00009225"/>
    </source>
</evidence>
<dbReference type="Gene3D" id="3.40.367.20">
    <property type="match status" value="1"/>
</dbReference>
<dbReference type="Pfam" id="PF00349">
    <property type="entry name" value="Hexokinase_1"/>
    <property type="match status" value="1"/>
</dbReference>
<dbReference type="Proteomes" id="UP001203852">
    <property type="component" value="Unassembled WGS sequence"/>
</dbReference>
<dbReference type="GO" id="GO:0005536">
    <property type="term" value="F:D-glucose binding"/>
    <property type="evidence" value="ECO:0007669"/>
    <property type="project" value="InterPro"/>
</dbReference>
<accession>A0AAN6IF15</accession>
<name>A0AAN6IF15_9EURO</name>
<evidence type="ECO:0000259" key="13">
    <source>
        <dbReference type="Pfam" id="PF00349"/>
    </source>
</evidence>
<dbReference type="Gene3D" id="1.10.287.1250">
    <property type="match status" value="1"/>
</dbReference>
<dbReference type="PANTHER" id="PTHR19443:SF24">
    <property type="entry name" value="PHOSPHOTRANSFERASE"/>
    <property type="match status" value="1"/>
</dbReference>
<dbReference type="InterPro" id="IPR022672">
    <property type="entry name" value="Hexokinase_N"/>
</dbReference>
<evidence type="ECO:0000256" key="1">
    <source>
        <dbReference type="ARBA" id="ARBA00004888"/>
    </source>
</evidence>
<comment type="similarity">
    <text evidence="3 12">Belongs to the hexokinase family.</text>
</comment>
<dbReference type="PRINTS" id="PR00475">
    <property type="entry name" value="HEXOKINASE"/>
</dbReference>
<comment type="catalytic activity">
    <reaction evidence="11">
        <text>D-glucose + ATP = D-glucose 6-phosphate + ADP + H(+)</text>
        <dbReference type="Rhea" id="RHEA:17825"/>
        <dbReference type="ChEBI" id="CHEBI:4167"/>
        <dbReference type="ChEBI" id="CHEBI:15378"/>
        <dbReference type="ChEBI" id="CHEBI:30616"/>
        <dbReference type="ChEBI" id="CHEBI:61548"/>
        <dbReference type="ChEBI" id="CHEBI:456216"/>
        <dbReference type="EC" id="2.7.1.1"/>
    </reaction>
    <physiologicalReaction direction="left-to-right" evidence="11">
        <dbReference type="Rhea" id="RHEA:17826"/>
    </physiologicalReaction>
</comment>
<dbReference type="InterPro" id="IPR022673">
    <property type="entry name" value="Hexokinase_C"/>
</dbReference>
<dbReference type="EC" id="2.7.1.-" evidence="12"/>
<evidence type="ECO:0000256" key="2">
    <source>
        <dbReference type="ARBA" id="ARBA00005028"/>
    </source>
</evidence>
<evidence type="ECO:0000313" key="15">
    <source>
        <dbReference type="EMBL" id="KAI1615577.1"/>
    </source>
</evidence>
<dbReference type="GO" id="GO:0006013">
    <property type="term" value="P:mannose metabolic process"/>
    <property type="evidence" value="ECO:0007669"/>
    <property type="project" value="TreeGrafter"/>
</dbReference>
<dbReference type="GO" id="GO:0019158">
    <property type="term" value="F:mannokinase activity"/>
    <property type="evidence" value="ECO:0007669"/>
    <property type="project" value="TreeGrafter"/>
</dbReference>